<sequence length="189" mass="21126">MAWDEKNRDEWAKRYLETTFKDMVIPLEGTEGAKMSFFRVETRGDCALAVKGGKPQPIFELKIDLDWKVEQPIEKGKSILEAKGQIQVTDFSSEDSSAPQMKLICDNQLPPGATPAFQALMDKLNGAVRSHGKTEVARILAEDFVTELKKQLCCDCFSGPVLHQGGEANDRQRTGVGRLAETKKHRCQQ</sequence>
<organism evidence="3">
    <name type="scientific">Cladocopium goreaui</name>
    <dbReference type="NCBI Taxonomy" id="2562237"/>
    <lineage>
        <taxon>Eukaryota</taxon>
        <taxon>Sar</taxon>
        <taxon>Alveolata</taxon>
        <taxon>Dinophyceae</taxon>
        <taxon>Suessiales</taxon>
        <taxon>Symbiodiniaceae</taxon>
        <taxon>Cladocopium</taxon>
    </lineage>
</organism>
<dbReference type="Pfam" id="PF09229">
    <property type="entry name" value="Aha1_N"/>
    <property type="match status" value="1"/>
</dbReference>
<dbReference type="PANTHER" id="PTHR13009">
    <property type="entry name" value="HEAT SHOCK PROTEIN 90 HSP90 CO-CHAPERONE AHA-1"/>
    <property type="match status" value="1"/>
</dbReference>
<dbReference type="GO" id="GO:0051087">
    <property type="term" value="F:protein-folding chaperone binding"/>
    <property type="evidence" value="ECO:0007669"/>
    <property type="project" value="InterPro"/>
</dbReference>
<dbReference type="EMBL" id="CAMXCT030001769">
    <property type="protein sequence ID" value="CAL4780188.1"/>
    <property type="molecule type" value="Genomic_DNA"/>
</dbReference>
<feature type="domain" description="Activator of Hsp90 ATPase AHSA1-like N-terminal" evidence="2">
    <location>
        <begin position="5"/>
        <end position="133"/>
    </location>
</feature>
<name>A0A9P1CMF4_9DINO</name>
<evidence type="ECO:0000259" key="2">
    <source>
        <dbReference type="SMART" id="SM01000"/>
    </source>
</evidence>
<comment type="caution">
    <text evidence="3">The sequence shown here is derived from an EMBL/GenBank/DDBJ whole genome shotgun (WGS) entry which is preliminary data.</text>
</comment>
<feature type="non-terminal residue" evidence="3">
    <location>
        <position position="189"/>
    </location>
</feature>
<evidence type="ECO:0000313" key="5">
    <source>
        <dbReference type="Proteomes" id="UP001152797"/>
    </source>
</evidence>
<dbReference type="InterPro" id="IPR036338">
    <property type="entry name" value="Aha1"/>
</dbReference>
<gene>
    <name evidence="3" type="ORF">C1SCF055_LOCUS19670</name>
</gene>
<dbReference type="AlphaFoldDB" id="A0A9P1CMF4"/>
<evidence type="ECO:0000256" key="1">
    <source>
        <dbReference type="ARBA" id="ARBA00006817"/>
    </source>
</evidence>
<dbReference type="Gene3D" id="3.15.10.20">
    <property type="entry name" value="Activator of Hsp90 ATPase Aha1, N-terminal domain"/>
    <property type="match status" value="1"/>
</dbReference>
<evidence type="ECO:0000313" key="4">
    <source>
        <dbReference type="EMBL" id="CAL4780188.1"/>
    </source>
</evidence>
<dbReference type="SUPFAM" id="SSF103111">
    <property type="entry name" value="Activator of Hsp90 ATPase, Aha1"/>
    <property type="match status" value="1"/>
</dbReference>
<dbReference type="Proteomes" id="UP001152797">
    <property type="component" value="Unassembled WGS sequence"/>
</dbReference>
<dbReference type="GO" id="GO:0001671">
    <property type="term" value="F:ATPase activator activity"/>
    <property type="evidence" value="ECO:0007669"/>
    <property type="project" value="InterPro"/>
</dbReference>
<protein>
    <submittedName>
        <fullName evidence="4">Activator of Hsp90 ATPase AHSA1-like N-terminal domain-containing protein</fullName>
    </submittedName>
</protein>
<dbReference type="EMBL" id="CAMXCT010001769">
    <property type="protein sequence ID" value="CAI3992876.1"/>
    <property type="molecule type" value="Genomic_DNA"/>
</dbReference>
<reference evidence="3" key="1">
    <citation type="submission" date="2022-10" db="EMBL/GenBank/DDBJ databases">
        <authorList>
            <person name="Chen Y."/>
            <person name="Dougan E. K."/>
            <person name="Chan C."/>
            <person name="Rhodes N."/>
            <person name="Thang M."/>
        </authorList>
    </citation>
    <scope>NUCLEOTIDE SEQUENCE</scope>
</reference>
<dbReference type="SMART" id="SM01000">
    <property type="entry name" value="Aha1_N"/>
    <property type="match status" value="1"/>
</dbReference>
<dbReference type="GO" id="GO:0006457">
    <property type="term" value="P:protein folding"/>
    <property type="evidence" value="ECO:0007669"/>
    <property type="project" value="TreeGrafter"/>
</dbReference>
<comment type="similarity">
    <text evidence="1">Belongs to the AHA1 family.</text>
</comment>
<accession>A0A9P1CMF4</accession>
<dbReference type="EMBL" id="CAMXCT020001769">
    <property type="protein sequence ID" value="CAL1146251.1"/>
    <property type="molecule type" value="Genomic_DNA"/>
</dbReference>
<dbReference type="InterPro" id="IPR015310">
    <property type="entry name" value="AHSA1-like_N"/>
</dbReference>
<proteinExistence type="inferred from homology"/>
<dbReference type="GO" id="GO:0005829">
    <property type="term" value="C:cytosol"/>
    <property type="evidence" value="ECO:0007669"/>
    <property type="project" value="TreeGrafter"/>
</dbReference>
<keyword evidence="5" id="KW-1185">Reference proteome</keyword>
<dbReference type="PANTHER" id="PTHR13009:SF22">
    <property type="entry name" value="LD43819P"/>
    <property type="match status" value="1"/>
</dbReference>
<evidence type="ECO:0000313" key="3">
    <source>
        <dbReference type="EMBL" id="CAI3992876.1"/>
    </source>
</evidence>
<reference evidence="4 5" key="2">
    <citation type="submission" date="2024-05" db="EMBL/GenBank/DDBJ databases">
        <authorList>
            <person name="Chen Y."/>
            <person name="Shah S."/>
            <person name="Dougan E. K."/>
            <person name="Thang M."/>
            <person name="Chan C."/>
        </authorList>
    </citation>
    <scope>NUCLEOTIDE SEQUENCE [LARGE SCALE GENOMIC DNA]</scope>
</reference>
<dbReference type="OrthoDB" id="567237at2759"/>